<dbReference type="HOGENOM" id="CLU_137920_0_0_14"/>
<dbReference type="EMBL" id="CP002525">
    <property type="protein sequence ID" value="ADX98187.1"/>
    <property type="molecule type" value="Genomic_DNA"/>
</dbReference>
<evidence type="ECO:0000313" key="2">
    <source>
        <dbReference type="EMBL" id="ADX98187.1"/>
    </source>
</evidence>
<gene>
    <name evidence="2" type="ordered locus">MSU_0656</name>
</gene>
<proteinExistence type="predicted"/>
<keyword evidence="1" id="KW-1133">Transmembrane helix</keyword>
<keyword evidence="1" id="KW-0472">Membrane</keyword>
<dbReference type="KEGG" id="mss:MSU_0656"/>
<sequence>MTSLSLLTKVVGGIALAGTVGGGLTFGSYEFKKRFIDESISELAKTSEYSWEYFLISNKNKKECGRLENEEGKVVECITPWSKKVSSENIKKEIGWWIIGDMEKVDLFLKSWETFKGENTYKWKTKEGISSLKKDKENKCHIKEDLKLKKVEIFCE</sequence>
<evidence type="ECO:0000313" key="3">
    <source>
        <dbReference type="Proteomes" id="UP000007484"/>
    </source>
</evidence>
<name>F0QRR7_MYCSL</name>
<keyword evidence="1" id="KW-0812">Transmembrane</keyword>
<reference evidence="2 3" key="1">
    <citation type="journal article" date="2011" name="J. Bacteriol.">
        <title>Complete genome sequences of two hemotropic Mycoplasmas, Mycoplasma haemofelis strain Ohio2 and Mycoplasma suis strain Illinois.</title>
        <authorList>
            <person name="Messick J.B."/>
            <person name="Santos A.P."/>
            <person name="Guimaraes A.M."/>
        </authorList>
    </citation>
    <scope>NUCLEOTIDE SEQUENCE [LARGE SCALE GENOMIC DNA]</scope>
    <source>
        <strain evidence="2 3">Illinois</strain>
    </source>
</reference>
<dbReference type="RefSeq" id="WP_013610030.1">
    <property type="nucleotide sequence ID" value="NC_015155.1"/>
</dbReference>
<accession>F0QRR7</accession>
<protein>
    <submittedName>
        <fullName evidence="2">Uncharacterized protein</fullName>
    </submittedName>
</protein>
<dbReference type="STRING" id="768700.MSU_0656"/>
<evidence type="ECO:0000256" key="1">
    <source>
        <dbReference type="SAM" id="Phobius"/>
    </source>
</evidence>
<dbReference type="AlphaFoldDB" id="F0QRR7"/>
<feature type="transmembrane region" description="Helical" evidence="1">
    <location>
        <begin position="6"/>
        <end position="26"/>
    </location>
</feature>
<organism evidence="2 3">
    <name type="scientific">Mycoplasma suis (strain Illinois)</name>
    <dbReference type="NCBI Taxonomy" id="768700"/>
    <lineage>
        <taxon>Bacteria</taxon>
        <taxon>Bacillati</taxon>
        <taxon>Mycoplasmatota</taxon>
        <taxon>Mollicutes</taxon>
        <taxon>Mycoplasmataceae</taxon>
        <taxon>Mycoplasma</taxon>
    </lineage>
</organism>
<keyword evidence="3" id="KW-1185">Reference proteome</keyword>
<dbReference type="Proteomes" id="UP000007484">
    <property type="component" value="Chromosome"/>
</dbReference>